<dbReference type="KEGG" id="moc:BB934_45130"/>
<accession>A0A1B2EZI1</accession>
<keyword evidence="1" id="KW-0732">Signal</keyword>
<dbReference type="RefSeq" id="WP_099516177.1">
    <property type="nucleotide sequence ID" value="NZ_CP016621.1"/>
</dbReference>
<evidence type="ECO:0000313" key="2">
    <source>
        <dbReference type="EMBL" id="ANY85405.1"/>
    </source>
</evidence>
<proteinExistence type="predicted"/>
<keyword evidence="2" id="KW-0614">Plasmid</keyword>
<evidence type="ECO:0000256" key="1">
    <source>
        <dbReference type="SAM" id="SignalP"/>
    </source>
</evidence>
<organism evidence="2">
    <name type="scientific">Microvirga ossetica</name>
    <dbReference type="NCBI Taxonomy" id="1882682"/>
    <lineage>
        <taxon>Bacteria</taxon>
        <taxon>Pseudomonadati</taxon>
        <taxon>Pseudomonadota</taxon>
        <taxon>Alphaproteobacteria</taxon>
        <taxon>Hyphomicrobiales</taxon>
        <taxon>Methylobacteriaceae</taxon>
        <taxon>Microvirga</taxon>
    </lineage>
</organism>
<dbReference type="AlphaFoldDB" id="A0A1B2EZI1"/>
<reference evidence="2" key="1">
    <citation type="submission" date="2016-07" db="EMBL/GenBank/DDBJ databases">
        <title>Microvirga ossetica sp. nov. a new species of rhizobia isolated from root nodules of the legume species Vicia alpestris Steven originated from North Ossetia region in the Caucasus.</title>
        <authorList>
            <person name="Safronova V.I."/>
            <person name="Kuznetsova I.G."/>
            <person name="Sazanova A.L."/>
            <person name="Belimov A."/>
            <person name="Andronov E."/>
            <person name="Osledkin Y.S."/>
            <person name="Onishchuk O.P."/>
            <person name="Kurchak O.N."/>
            <person name="Shaposhnikov A.I."/>
            <person name="Willems A."/>
            <person name="Tikhonovich I.A."/>
        </authorList>
    </citation>
    <scope>NUCLEOTIDE SEQUENCE [LARGE SCALE GENOMIC DNA]</scope>
    <source>
        <strain evidence="2">V5/3M</strain>
        <plasmid evidence="2">unnamed5</plasmid>
    </source>
</reference>
<feature type="chain" id="PRO_5008536327" evidence="1">
    <location>
        <begin position="24"/>
        <end position="213"/>
    </location>
</feature>
<feature type="signal peptide" evidence="1">
    <location>
        <begin position="1"/>
        <end position="23"/>
    </location>
</feature>
<name>A0A1B2EZI1_9HYPH</name>
<geneLocation type="plasmid" evidence="2">
    <name>unnamed5</name>
</geneLocation>
<gene>
    <name evidence="2" type="ORF">BB934_45130</name>
</gene>
<dbReference type="EMBL" id="CP016621">
    <property type="protein sequence ID" value="ANY85405.1"/>
    <property type="molecule type" value="Genomic_DNA"/>
</dbReference>
<sequence>MFRLAFASILAAATILGTTAVSADTAFYYRFQGRGPEVVESPEAPNALKSAYAVVSLGNGMSFKCLISNAIPKNVVSGWEGPISSGLVGKKFYYQPISLAGGDTVQWFGIYDPSKTSFTDSNGNLDVSGASNSGSFDLNDPSGTIGMSLPIAGCNPSARGTLTLGSYYSLEYGWAAGAGDAADYDGRKAAFIAANDARYTTVTSAQVALEAPF</sequence>
<protein>
    <submittedName>
        <fullName evidence="2">Uncharacterized protein</fullName>
    </submittedName>
</protein>